<dbReference type="AlphaFoldDB" id="A0A0A9HSK3"/>
<name>A0A0A9HSK3_ARUDO</name>
<proteinExistence type="predicted"/>
<evidence type="ECO:0000313" key="1">
    <source>
        <dbReference type="EMBL" id="JAE37876.1"/>
    </source>
</evidence>
<reference evidence="1" key="1">
    <citation type="submission" date="2014-09" db="EMBL/GenBank/DDBJ databases">
        <authorList>
            <person name="Magalhaes I.L.F."/>
            <person name="Oliveira U."/>
            <person name="Santos F.R."/>
            <person name="Vidigal T.H.D.A."/>
            <person name="Brescovit A.D."/>
            <person name="Santos A.J."/>
        </authorList>
    </citation>
    <scope>NUCLEOTIDE SEQUENCE</scope>
    <source>
        <tissue evidence="1">Shoot tissue taken approximately 20 cm above the soil surface</tissue>
    </source>
</reference>
<reference evidence="1" key="2">
    <citation type="journal article" date="2015" name="Data Brief">
        <title>Shoot transcriptome of the giant reed, Arundo donax.</title>
        <authorList>
            <person name="Barrero R.A."/>
            <person name="Guerrero F.D."/>
            <person name="Moolhuijzen P."/>
            <person name="Goolsby J.A."/>
            <person name="Tidwell J."/>
            <person name="Bellgard S.E."/>
            <person name="Bellgard M.I."/>
        </authorList>
    </citation>
    <scope>NUCLEOTIDE SEQUENCE</scope>
    <source>
        <tissue evidence="1">Shoot tissue taken approximately 20 cm above the soil surface</tissue>
    </source>
</reference>
<organism evidence="1">
    <name type="scientific">Arundo donax</name>
    <name type="common">Giant reed</name>
    <name type="synonym">Donax arundinaceus</name>
    <dbReference type="NCBI Taxonomy" id="35708"/>
    <lineage>
        <taxon>Eukaryota</taxon>
        <taxon>Viridiplantae</taxon>
        <taxon>Streptophyta</taxon>
        <taxon>Embryophyta</taxon>
        <taxon>Tracheophyta</taxon>
        <taxon>Spermatophyta</taxon>
        <taxon>Magnoliopsida</taxon>
        <taxon>Liliopsida</taxon>
        <taxon>Poales</taxon>
        <taxon>Poaceae</taxon>
        <taxon>PACMAD clade</taxon>
        <taxon>Arundinoideae</taxon>
        <taxon>Arundineae</taxon>
        <taxon>Arundo</taxon>
    </lineage>
</organism>
<protein>
    <submittedName>
        <fullName evidence="1">Uncharacterized protein</fullName>
    </submittedName>
</protein>
<sequence length="30" mass="3376">MVIRCNFVFIICFAGQGLEKPKCEHCGQGF</sequence>
<accession>A0A0A9HSK3</accession>
<dbReference type="EMBL" id="GBRH01160020">
    <property type="protein sequence ID" value="JAE37876.1"/>
    <property type="molecule type" value="Transcribed_RNA"/>
</dbReference>